<feature type="transmembrane region" description="Helical" evidence="6">
    <location>
        <begin position="20"/>
        <end position="39"/>
    </location>
</feature>
<dbReference type="GO" id="GO:0016020">
    <property type="term" value="C:membrane"/>
    <property type="evidence" value="ECO:0007669"/>
    <property type="project" value="UniProtKB-SubCell"/>
</dbReference>
<feature type="transmembrane region" description="Helical" evidence="6">
    <location>
        <begin position="228"/>
        <end position="248"/>
    </location>
</feature>
<dbReference type="GeneID" id="9812288"/>
<feature type="transmembrane region" description="Helical" evidence="6">
    <location>
        <begin position="51"/>
        <end position="76"/>
    </location>
</feature>
<protein>
    <recommendedName>
        <fullName evidence="9">G-protein coupled receptors family 1 profile domain-containing protein</fullName>
    </recommendedName>
</protein>
<dbReference type="Gene3D" id="1.20.1070.10">
    <property type="entry name" value="Rhodopsin 7-helix transmembrane proteins"/>
    <property type="match status" value="1"/>
</dbReference>
<dbReference type="EMBL" id="WUAV01000004">
    <property type="protein sequence ID" value="KAF1759727.1"/>
    <property type="molecule type" value="Genomic_DNA"/>
</dbReference>
<dbReference type="CTD" id="9812288"/>
<dbReference type="KEGG" id="crq:GCK72_016194"/>
<keyword evidence="3 6" id="KW-0812">Transmembrane</keyword>
<comment type="subcellular location">
    <subcellularLocation>
        <location evidence="1">Membrane</location>
        <topology evidence="1">Multi-pass membrane protein</topology>
    </subcellularLocation>
</comment>
<evidence type="ECO:0000256" key="4">
    <source>
        <dbReference type="ARBA" id="ARBA00022989"/>
    </source>
</evidence>
<proteinExistence type="inferred from homology"/>
<evidence type="ECO:0000313" key="7">
    <source>
        <dbReference type="EMBL" id="KAF1759727.1"/>
    </source>
</evidence>
<name>A0A6A5GX20_CAERE</name>
<evidence type="ECO:0000256" key="2">
    <source>
        <dbReference type="ARBA" id="ARBA00006803"/>
    </source>
</evidence>
<keyword evidence="5 6" id="KW-0472">Membrane</keyword>
<feature type="transmembrane region" description="Helical" evidence="6">
    <location>
        <begin position="133"/>
        <end position="158"/>
    </location>
</feature>
<dbReference type="AlphaFoldDB" id="A0A6A5GX20"/>
<dbReference type="Pfam" id="PF03125">
    <property type="entry name" value="Sre"/>
    <property type="match status" value="1"/>
</dbReference>
<evidence type="ECO:0008006" key="9">
    <source>
        <dbReference type="Google" id="ProtNLM"/>
    </source>
</evidence>
<dbReference type="GO" id="GO:0007606">
    <property type="term" value="P:sensory perception of chemical stimulus"/>
    <property type="evidence" value="ECO:0007669"/>
    <property type="project" value="InterPro"/>
</dbReference>
<dbReference type="Proteomes" id="UP000483820">
    <property type="component" value="Chromosome IV"/>
</dbReference>
<sequence length="319" mass="37020">MELTDPEESSDSATFAIHSMHLAICTAAFAFNSFLLYLLNKCSAFHTHMKIIMINQTMAVMAADVYLLLRSTLALFQSYGAKGTVPVDECAFSTSVPDSLCMLFIWFPFLLVVERFYASQNYQDYENNEAPIIFKLLCGVMWIPMGAEIIAFCFSLTFPSEDLHGCQYTRQSHMQRNAWFVIIAVFSAIFSLFFKVLELINKRIENHSVRNDYVFSCRYQIRENVRTCRFAFSLLLLFFVFFFIFFLFDRNLESQKEISAARREYLFLIFPMFALIYSLHFLTANSSLFETAKRALQSFHHQEHGKCPPCLYSSFVLHA</sequence>
<comment type="similarity">
    <text evidence="2">Belongs to the nematode receptor-like protein sre family.</text>
</comment>
<dbReference type="InterPro" id="IPR004151">
    <property type="entry name" value="7TM_GPCR_serpentine_rcpt_Sre"/>
</dbReference>
<dbReference type="SUPFAM" id="SSF81321">
    <property type="entry name" value="Family A G protein-coupled receptor-like"/>
    <property type="match status" value="1"/>
</dbReference>
<feature type="transmembrane region" description="Helical" evidence="6">
    <location>
        <begin position="96"/>
        <end position="113"/>
    </location>
</feature>
<accession>A0A6A5GX20</accession>
<keyword evidence="4 6" id="KW-1133">Transmembrane helix</keyword>
<dbReference type="RefSeq" id="XP_053586151.1">
    <property type="nucleotide sequence ID" value="XM_053731379.1"/>
</dbReference>
<dbReference type="InterPro" id="IPR053286">
    <property type="entry name" value="Nematode_rcpt-like_srab"/>
</dbReference>
<feature type="transmembrane region" description="Helical" evidence="6">
    <location>
        <begin position="268"/>
        <end position="289"/>
    </location>
</feature>
<reference evidence="7 8" key="1">
    <citation type="submission" date="2019-12" db="EMBL/GenBank/DDBJ databases">
        <title>Chromosome-level assembly of the Caenorhabditis remanei genome.</title>
        <authorList>
            <person name="Teterina A.A."/>
            <person name="Willis J.H."/>
            <person name="Phillips P.C."/>
        </authorList>
    </citation>
    <scope>NUCLEOTIDE SEQUENCE [LARGE SCALE GENOMIC DNA]</scope>
    <source>
        <strain evidence="7 8">PX506</strain>
        <tissue evidence="7">Whole organism</tissue>
    </source>
</reference>
<comment type="caution">
    <text evidence="7">The sequence shown here is derived from an EMBL/GenBank/DDBJ whole genome shotgun (WGS) entry which is preliminary data.</text>
</comment>
<organism evidence="7 8">
    <name type="scientific">Caenorhabditis remanei</name>
    <name type="common">Caenorhabditis vulgaris</name>
    <dbReference type="NCBI Taxonomy" id="31234"/>
    <lineage>
        <taxon>Eukaryota</taxon>
        <taxon>Metazoa</taxon>
        <taxon>Ecdysozoa</taxon>
        <taxon>Nematoda</taxon>
        <taxon>Chromadorea</taxon>
        <taxon>Rhabditida</taxon>
        <taxon>Rhabditina</taxon>
        <taxon>Rhabditomorpha</taxon>
        <taxon>Rhabditoidea</taxon>
        <taxon>Rhabditidae</taxon>
        <taxon>Peloderinae</taxon>
        <taxon>Caenorhabditis</taxon>
    </lineage>
</organism>
<evidence type="ECO:0000256" key="1">
    <source>
        <dbReference type="ARBA" id="ARBA00004141"/>
    </source>
</evidence>
<evidence type="ECO:0000256" key="3">
    <source>
        <dbReference type="ARBA" id="ARBA00022692"/>
    </source>
</evidence>
<dbReference type="PANTHER" id="PTHR46561">
    <property type="entry name" value="SERPENTINE RECEPTOR, CLASS AB (CLASS A-LIKE)-RELATED"/>
    <property type="match status" value="1"/>
</dbReference>
<feature type="transmembrane region" description="Helical" evidence="6">
    <location>
        <begin position="178"/>
        <end position="197"/>
    </location>
</feature>
<evidence type="ECO:0000256" key="5">
    <source>
        <dbReference type="ARBA" id="ARBA00023136"/>
    </source>
</evidence>
<evidence type="ECO:0000313" key="8">
    <source>
        <dbReference type="Proteomes" id="UP000483820"/>
    </source>
</evidence>
<dbReference type="PANTHER" id="PTHR46561:SF17">
    <property type="entry name" value="G_PROTEIN_RECEP_F1_2 DOMAIN-CONTAINING PROTEIN"/>
    <property type="match status" value="1"/>
</dbReference>
<gene>
    <name evidence="7" type="ORF">GCK72_016194</name>
</gene>
<evidence type="ECO:0000256" key="6">
    <source>
        <dbReference type="SAM" id="Phobius"/>
    </source>
</evidence>